<comment type="similarity">
    <text evidence="2">Belongs to the PC-esterase family. TBL subfamily.</text>
</comment>
<evidence type="ECO:0000256" key="4">
    <source>
        <dbReference type="ARBA" id="ARBA00022968"/>
    </source>
</evidence>
<evidence type="ECO:0008006" key="12">
    <source>
        <dbReference type="Google" id="ProtNLM"/>
    </source>
</evidence>
<dbReference type="PANTHER" id="PTHR32285:SF373">
    <property type="entry name" value="PMR5 DOMAIN, PC-ESTERASE, PROTEIN TRICHOME BIREFRINGENCE-LIKE 25_26"/>
    <property type="match status" value="1"/>
</dbReference>
<feature type="transmembrane region" description="Helical" evidence="7">
    <location>
        <begin position="68"/>
        <end position="87"/>
    </location>
</feature>
<name>A0A9R1XKB2_LACSA</name>
<dbReference type="InterPro" id="IPR025846">
    <property type="entry name" value="TBL_N"/>
</dbReference>
<dbReference type="Pfam" id="PF14416">
    <property type="entry name" value="PMR5N"/>
    <property type="match status" value="1"/>
</dbReference>
<comment type="subcellular location">
    <subcellularLocation>
        <location evidence="1">Membrane</location>
        <topology evidence="1">Single-pass membrane protein</topology>
    </subcellularLocation>
</comment>
<evidence type="ECO:0000313" key="11">
    <source>
        <dbReference type="Proteomes" id="UP000235145"/>
    </source>
</evidence>
<dbReference type="PANTHER" id="PTHR32285">
    <property type="entry name" value="PROTEIN TRICHOME BIREFRINGENCE-LIKE 9-RELATED"/>
    <property type="match status" value="1"/>
</dbReference>
<keyword evidence="11" id="KW-1185">Reference proteome</keyword>
<comment type="caution">
    <text evidence="10">The sequence shown here is derived from an EMBL/GenBank/DDBJ whole genome shotgun (WGS) entry which is preliminary data.</text>
</comment>
<keyword evidence="4" id="KW-0735">Signal-anchor</keyword>
<evidence type="ECO:0000256" key="1">
    <source>
        <dbReference type="ARBA" id="ARBA00004167"/>
    </source>
</evidence>
<feature type="domain" description="Trichome birefringence-like C-terminal" evidence="8">
    <location>
        <begin position="185"/>
        <end position="475"/>
    </location>
</feature>
<keyword evidence="6 7" id="KW-0472">Membrane</keyword>
<organism evidence="10 11">
    <name type="scientific">Lactuca sativa</name>
    <name type="common">Garden lettuce</name>
    <dbReference type="NCBI Taxonomy" id="4236"/>
    <lineage>
        <taxon>Eukaryota</taxon>
        <taxon>Viridiplantae</taxon>
        <taxon>Streptophyta</taxon>
        <taxon>Embryophyta</taxon>
        <taxon>Tracheophyta</taxon>
        <taxon>Spermatophyta</taxon>
        <taxon>Magnoliopsida</taxon>
        <taxon>eudicotyledons</taxon>
        <taxon>Gunneridae</taxon>
        <taxon>Pentapetalae</taxon>
        <taxon>asterids</taxon>
        <taxon>campanulids</taxon>
        <taxon>Asterales</taxon>
        <taxon>Asteraceae</taxon>
        <taxon>Cichorioideae</taxon>
        <taxon>Cichorieae</taxon>
        <taxon>Lactucinae</taxon>
        <taxon>Lactuca</taxon>
    </lineage>
</organism>
<evidence type="ECO:0000313" key="10">
    <source>
        <dbReference type="EMBL" id="KAJ0217930.1"/>
    </source>
</evidence>
<feature type="domain" description="Trichome birefringence-like N-terminal" evidence="9">
    <location>
        <begin position="132"/>
        <end position="184"/>
    </location>
</feature>
<dbReference type="Pfam" id="PF13839">
    <property type="entry name" value="PC-Esterase"/>
    <property type="match status" value="1"/>
</dbReference>
<dbReference type="InterPro" id="IPR026057">
    <property type="entry name" value="TBL_C"/>
</dbReference>
<keyword evidence="5 7" id="KW-1133">Transmembrane helix</keyword>
<proteinExistence type="inferred from homology"/>
<dbReference type="AlphaFoldDB" id="A0A9R1XKB2"/>
<dbReference type="OrthoDB" id="630188at2759"/>
<protein>
    <recommendedName>
        <fullName evidence="12">Trichome birefringence-like N-terminal domain-containing protein</fullName>
    </recommendedName>
</protein>
<dbReference type="Proteomes" id="UP000235145">
    <property type="component" value="Unassembled WGS sequence"/>
</dbReference>
<dbReference type="GO" id="GO:0005794">
    <property type="term" value="C:Golgi apparatus"/>
    <property type="evidence" value="ECO:0000318"/>
    <property type="project" value="GO_Central"/>
</dbReference>
<evidence type="ECO:0000259" key="9">
    <source>
        <dbReference type="Pfam" id="PF14416"/>
    </source>
</evidence>
<evidence type="ECO:0000256" key="5">
    <source>
        <dbReference type="ARBA" id="ARBA00022989"/>
    </source>
</evidence>
<sequence length="479" mass="55992">MPHNTHKFTNKNHHFPFFLNSSISTTYKRRWDLYGLHRDLAGDSDKMKEMSYDMNNSSIPVKHKQMKMFVKIVVGLILMGFAYRLYFSTYVQIPHVIVVFGDGYRSTSTPSVVESNFTLSGQVPVNDTSSRKCDIFTGKWVEDLTGPRYTNNSCNTIEHHQNCMKNGRPDMDYIYWRWKPRNCNLPIFDPKIFLNFMRQKSMAFIGDSISRNHVQSLLCILSQVEKPVEVYHDEEYRTRRWFFESHKFTLSVIWSPFLIESKIFEDNDGHASSAVQARLDESDPEWANEFHNFDYIEIGAGKWFLKTTFYFENNEIIGCHNCKKENVPELGFYYAYRKALQTTLDFITKSDHKVYTLFRTTTPDHFENGEWNTGGYCNRTGPFEEGDIELRDIDMVMRGIELEEFEKAVRVMDGSRDGSILKLFDTTRLSLLRPDGHPGPYRAFHPDTNGEVQNDCLHWCLPGPIDSWNDLLMNMLLRG</sequence>
<reference evidence="10 11" key="1">
    <citation type="journal article" date="2017" name="Nat. Commun.">
        <title>Genome assembly with in vitro proximity ligation data and whole-genome triplication in lettuce.</title>
        <authorList>
            <person name="Reyes-Chin-Wo S."/>
            <person name="Wang Z."/>
            <person name="Yang X."/>
            <person name="Kozik A."/>
            <person name="Arikit S."/>
            <person name="Song C."/>
            <person name="Xia L."/>
            <person name="Froenicke L."/>
            <person name="Lavelle D.O."/>
            <person name="Truco M.J."/>
            <person name="Xia R."/>
            <person name="Zhu S."/>
            <person name="Xu C."/>
            <person name="Xu H."/>
            <person name="Xu X."/>
            <person name="Cox K."/>
            <person name="Korf I."/>
            <person name="Meyers B.C."/>
            <person name="Michelmore R.W."/>
        </authorList>
    </citation>
    <scope>NUCLEOTIDE SEQUENCE [LARGE SCALE GENOMIC DNA]</scope>
    <source>
        <strain evidence="11">cv. Salinas</strain>
        <tissue evidence="10">Seedlings</tissue>
    </source>
</reference>
<accession>A0A9R1XKB2</accession>
<dbReference type="GO" id="GO:0016413">
    <property type="term" value="F:O-acetyltransferase activity"/>
    <property type="evidence" value="ECO:0000318"/>
    <property type="project" value="GO_Central"/>
</dbReference>
<keyword evidence="3 7" id="KW-0812">Transmembrane</keyword>
<dbReference type="EMBL" id="NBSK02000003">
    <property type="protein sequence ID" value="KAJ0217930.1"/>
    <property type="molecule type" value="Genomic_DNA"/>
</dbReference>
<evidence type="ECO:0000259" key="8">
    <source>
        <dbReference type="Pfam" id="PF13839"/>
    </source>
</evidence>
<evidence type="ECO:0000256" key="3">
    <source>
        <dbReference type="ARBA" id="ARBA00022692"/>
    </source>
</evidence>
<dbReference type="InterPro" id="IPR029962">
    <property type="entry name" value="TBL"/>
</dbReference>
<gene>
    <name evidence="10" type="ORF">LSAT_V11C300156020</name>
</gene>
<evidence type="ECO:0000256" key="2">
    <source>
        <dbReference type="ARBA" id="ARBA00007727"/>
    </source>
</evidence>
<evidence type="ECO:0000256" key="7">
    <source>
        <dbReference type="SAM" id="Phobius"/>
    </source>
</evidence>
<dbReference type="GO" id="GO:0016020">
    <property type="term" value="C:membrane"/>
    <property type="evidence" value="ECO:0007669"/>
    <property type="project" value="UniProtKB-SubCell"/>
</dbReference>
<evidence type="ECO:0000256" key="6">
    <source>
        <dbReference type="ARBA" id="ARBA00023136"/>
    </source>
</evidence>